<dbReference type="AlphaFoldDB" id="A0A6J7ITQ8"/>
<accession>A0A6J7ITQ8</accession>
<gene>
    <name evidence="1" type="ORF">UFOPK3610_02129</name>
</gene>
<protein>
    <submittedName>
        <fullName evidence="1">Unannotated protein</fullName>
    </submittedName>
</protein>
<organism evidence="1">
    <name type="scientific">freshwater metagenome</name>
    <dbReference type="NCBI Taxonomy" id="449393"/>
    <lineage>
        <taxon>unclassified sequences</taxon>
        <taxon>metagenomes</taxon>
        <taxon>ecological metagenomes</taxon>
    </lineage>
</organism>
<name>A0A6J7ITQ8_9ZZZZ</name>
<dbReference type="EMBL" id="CAFBMR010000183">
    <property type="protein sequence ID" value="CAB4934608.1"/>
    <property type="molecule type" value="Genomic_DNA"/>
</dbReference>
<evidence type="ECO:0000313" key="1">
    <source>
        <dbReference type="EMBL" id="CAB4934608.1"/>
    </source>
</evidence>
<sequence>MGGNETSEHVKWIETSRGRCGRCACGIKVHADVTRDQERRVVVGADRDWGFGQWSKFALENRSSFSRRHATDLHAKDIGVSRNIRIRAHQ</sequence>
<proteinExistence type="predicted"/>
<reference evidence="1" key="1">
    <citation type="submission" date="2020-05" db="EMBL/GenBank/DDBJ databases">
        <authorList>
            <person name="Chiriac C."/>
            <person name="Salcher M."/>
            <person name="Ghai R."/>
            <person name="Kavagutti S V."/>
        </authorList>
    </citation>
    <scope>NUCLEOTIDE SEQUENCE</scope>
</reference>